<accession>K6Z5Y1</accession>
<dbReference type="Gene3D" id="3.90.550.10">
    <property type="entry name" value="Spore Coat Polysaccharide Biosynthesis Protein SpsA, Chain A"/>
    <property type="match status" value="1"/>
</dbReference>
<keyword evidence="2" id="KW-0460">Magnesium</keyword>
<organism evidence="4 5">
    <name type="scientific">Paraglaciecola mesophila KMM 241</name>
    <dbReference type="NCBI Taxonomy" id="1128912"/>
    <lineage>
        <taxon>Bacteria</taxon>
        <taxon>Pseudomonadati</taxon>
        <taxon>Pseudomonadota</taxon>
        <taxon>Gammaproteobacteria</taxon>
        <taxon>Alteromonadales</taxon>
        <taxon>Alteromonadaceae</taxon>
        <taxon>Paraglaciecola</taxon>
    </lineage>
</organism>
<dbReference type="Proteomes" id="UP000006263">
    <property type="component" value="Unassembled WGS sequence"/>
</dbReference>
<proteinExistence type="predicted"/>
<sequence length="192" mass="21566">MSFIGVVLAGGQSKRMGSDKALLTLNGENMLARTFHCLQQAHAKDVIISRNLPSEQSLQDIYANKGPLSGIHTAAVNRPNLDLLLVPVDLPYLHHRTLQQLSHYSQKHHCSSYFAKHNLPLYLLNNHNTVTILEHILLRTDDYSVASFIRQIGAQAIQPADNQHLVNTNYPDQWQQAQQALTADKHSAYKET</sequence>
<dbReference type="eggNOG" id="COG0746">
    <property type="taxonomic scope" value="Bacteria"/>
</dbReference>
<comment type="caution">
    <text evidence="4">The sequence shown here is derived from an EMBL/GenBank/DDBJ whole genome shotgun (WGS) entry which is preliminary data.</text>
</comment>
<evidence type="ECO:0000313" key="4">
    <source>
        <dbReference type="EMBL" id="GAC24403.1"/>
    </source>
</evidence>
<gene>
    <name evidence="4" type="primary">mobA</name>
    <name evidence="4" type="ORF">GMES_2107</name>
</gene>
<dbReference type="InterPro" id="IPR029044">
    <property type="entry name" value="Nucleotide-diphossugar_trans"/>
</dbReference>
<dbReference type="EMBL" id="BAEP01000043">
    <property type="protein sequence ID" value="GAC24403.1"/>
    <property type="molecule type" value="Genomic_DNA"/>
</dbReference>
<evidence type="ECO:0000259" key="3">
    <source>
        <dbReference type="Pfam" id="PF12804"/>
    </source>
</evidence>
<protein>
    <submittedName>
        <fullName evidence="4">Molybdopterin-guanine dinucleotide biosynthesis protein A</fullName>
    </submittedName>
</protein>
<feature type="domain" description="MobA-like NTP transferase" evidence="3">
    <location>
        <begin position="5"/>
        <end position="118"/>
    </location>
</feature>
<evidence type="ECO:0000256" key="1">
    <source>
        <dbReference type="ARBA" id="ARBA00022679"/>
    </source>
</evidence>
<dbReference type="Pfam" id="PF12804">
    <property type="entry name" value="NTP_transf_3"/>
    <property type="match status" value="1"/>
</dbReference>
<reference evidence="4 5" key="1">
    <citation type="journal article" date="2017" name="Antonie Van Leeuwenhoek">
        <title>Rhizobium rhizosphaerae sp. nov., a novel species isolated from rice rhizosphere.</title>
        <authorList>
            <person name="Zhao J.J."/>
            <person name="Zhang J."/>
            <person name="Zhang R.J."/>
            <person name="Zhang C.W."/>
            <person name="Yin H.Q."/>
            <person name="Zhang X.X."/>
        </authorList>
    </citation>
    <scope>NUCLEOTIDE SEQUENCE [LARGE SCALE GENOMIC DNA]</scope>
    <source>
        <strain evidence="4 5">KMM 241</strain>
    </source>
</reference>
<keyword evidence="1" id="KW-0808">Transferase</keyword>
<evidence type="ECO:0000256" key="2">
    <source>
        <dbReference type="ARBA" id="ARBA00022842"/>
    </source>
</evidence>
<evidence type="ECO:0000313" key="5">
    <source>
        <dbReference type="Proteomes" id="UP000006263"/>
    </source>
</evidence>
<dbReference type="PANTHER" id="PTHR19136">
    <property type="entry name" value="MOLYBDENUM COFACTOR GUANYLYLTRANSFERASE"/>
    <property type="match status" value="1"/>
</dbReference>
<dbReference type="OrthoDB" id="9788394at2"/>
<dbReference type="PANTHER" id="PTHR19136:SF81">
    <property type="entry name" value="MOLYBDENUM COFACTOR GUANYLYLTRANSFERASE"/>
    <property type="match status" value="1"/>
</dbReference>
<name>K6Z5Y1_9ALTE</name>
<dbReference type="SUPFAM" id="SSF53448">
    <property type="entry name" value="Nucleotide-diphospho-sugar transferases"/>
    <property type="match status" value="1"/>
</dbReference>
<dbReference type="AlphaFoldDB" id="K6Z5Y1"/>
<dbReference type="GO" id="GO:1902758">
    <property type="term" value="P:bis(molybdopterin guanine dinucleotide)molybdenum biosynthetic process"/>
    <property type="evidence" value="ECO:0007669"/>
    <property type="project" value="TreeGrafter"/>
</dbReference>
<dbReference type="GO" id="GO:0016779">
    <property type="term" value="F:nucleotidyltransferase activity"/>
    <property type="evidence" value="ECO:0007669"/>
    <property type="project" value="UniProtKB-ARBA"/>
</dbReference>
<dbReference type="RefSeq" id="WP_006992554.1">
    <property type="nucleotide sequence ID" value="NZ_BAEP01000043.1"/>
</dbReference>
<dbReference type="InterPro" id="IPR025877">
    <property type="entry name" value="MobA-like_NTP_Trfase"/>
</dbReference>